<feature type="compositionally biased region" description="Basic and acidic residues" evidence="1">
    <location>
        <begin position="692"/>
        <end position="703"/>
    </location>
</feature>
<protein>
    <submittedName>
        <fullName evidence="2">Oidioi.mRNA.OKI2018_I69.XSR.g14781.t1.cds</fullName>
    </submittedName>
</protein>
<evidence type="ECO:0000313" key="3">
    <source>
        <dbReference type="Proteomes" id="UP001158576"/>
    </source>
</evidence>
<sequence length="865" mass="98070">MENIDLINYRLKRHNEERRQEYQMLTKAVEDQQKKTAAKKDDLKDSFQESKEKNEIAEAKQQEHAILICNELQSQQVKQEGIVNELGRIQDFSKKVEEINDDLIKEDAMLEKALETCKTTKSVHDAICKEVDELQAAWEAKNEKIEQFLEQKLEDVPTYEDPNFEAKAIEQERIFQEEMKKYQQPVGDEEKLVRYEDFAKNLEEQIAKEIHVREVEAKAHGEWMQKKDVEKNGLIKKSKAFCEENEQKYTTAMAECAKLDSSSSTGAGTRDRLQKKFKELGDQRVGREVACGEKKAELEKGKKRVAFMKQMNEDKTGKVRELKEGATDLKRKVERAGKLNMLKREDLEPVANAIQRKRMTIDSVMNDPIFAEIKDLEAKFAAIQVEKEGFLAKIEQAKKQKEEKQAQIGELTKKDDEKQAKFNELAAENASIKLLLEAENERLQEFEEKKEGFKEKLAKGATAREELLERKAKEQKVLESILEKVLDHGRKEAIMKQRLAKTQEELEKKEADLVELKEQLRKKEEEKNSTAAPNHQTLVSLPVQEKESEQAIMSAPTPVLSHISPPVLPEQETNLLSEEEAAPSAQSSIDTTIELMASPPAQKEMASGKAQKAIILKPRHQRNRRSPQERKLNSQPILSEDDEVIKLYDEAELARTTSLMKPARAPDNQSQMSEESYATPIGQHPPTNLWELNRKKSTPKEAENMSSPPSVLFVGEEAAAPTETESIGDDSLLGFLTTPKIPPVAVVKPKTQKPILGGSRKSQSRQSFREPKKARNASSQESNASSLSPLSRGLRNHESPPRIQIKENHKYVQTPKTDRARSVSSKIGPKTPTKSPKPILKTPKSAPSASRKCSKFAVLLTIVNA</sequence>
<accession>A0ABN7SEV3</accession>
<feature type="compositionally biased region" description="Low complexity" evidence="1">
    <location>
        <begin position="739"/>
        <end position="749"/>
    </location>
</feature>
<evidence type="ECO:0000313" key="2">
    <source>
        <dbReference type="EMBL" id="CAG5096790.1"/>
    </source>
</evidence>
<gene>
    <name evidence="2" type="ORF">OKIOD_LOCUS6339</name>
</gene>
<dbReference type="Proteomes" id="UP001158576">
    <property type="component" value="Chromosome XSR"/>
</dbReference>
<reference evidence="2 3" key="1">
    <citation type="submission" date="2021-04" db="EMBL/GenBank/DDBJ databases">
        <authorList>
            <person name="Bliznina A."/>
        </authorList>
    </citation>
    <scope>NUCLEOTIDE SEQUENCE [LARGE SCALE GENOMIC DNA]</scope>
</reference>
<feature type="compositionally biased region" description="Low complexity" evidence="1">
    <location>
        <begin position="776"/>
        <end position="791"/>
    </location>
</feature>
<feature type="region of interest" description="Disordered" evidence="1">
    <location>
        <begin position="520"/>
        <end position="588"/>
    </location>
</feature>
<name>A0ABN7SEV3_OIKDI</name>
<feature type="compositionally biased region" description="Polar residues" evidence="1">
    <location>
        <begin position="667"/>
        <end position="676"/>
    </location>
</feature>
<feature type="compositionally biased region" description="Polar residues" evidence="1">
    <location>
        <begin position="529"/>
        <end position="539"/>
    </location>
</feature>
<feature type="region of interest" description="Disordered" evidence="1">
    <location>
        <begin position="739"/>
        <end position="851"/>
    </location>
</feature>
<organism evidence="2 3">
    <name type="scientific">Oikopleura dioica</name>
    <name type="common">Tunicate</name>
    <dbReference type="NCBI Taxonomy" id="34765"/>
    <lineage>
        <taxon>Eukaryota</taxon>
        <taxon>Metazoa</taxon>
        <taxon>Chordata</taxon>
        <taxon>Tunicata</taxon>
        <taxon>Appendicularia</taxon>
        <taxon>Copelata</taxon>
        <taxon>Oikopleuridae</taxon>
        <taxon>Oikopleura</taxon>
    </lineage>
</organism>
<evidence type="ECO:0000256" key="1">
    <source>
        <dbReference type="SAM" id="MobiDB-lite"/>
    </source>
</evidence>
<dbReference type="EMBL" id="OU015569">
    <property type="protein sequence ID" value="CAG5096790.1"/>
    <property type="molecule type" value="Genomic_DNA"/>
</dbReference>
<feature type="region of interest" description="Disordered" evidence="1">
    <location>
        <begin position="658"/>
        <end position="709"/>
    </location>
</feature>
<feature type="region of interest" description="Disordered" evidence="1">
    <location>
        <begin position="600"/>
        <end position="639"/>
    </location>
</feature>
<feature type="region of interest" description="Disordered" evidence="1">
    <location>
        <begin position="33"/>
        <end position="55"/>
    </location>
</feature>
<feature type="compositionally biased region" description="Basic and acidic residues" evidence="1">
    <location>
        <begin position="795"/>
        <end position="821"/>
    </location>
</feature>
<proteinExistence type="predicted"/>
<keyword evidence="3" id="KW-1185">Reference proteome</keyword>